<dbReference type="CDD" id="cd00761">
    <property type="entry name" value="Glyco_tranf_GTA_type"/>
    <property type="match status" value="1"/>
</dbReference>
<proteinExistence type="predicted"/>
<dbReference type="Proteomes" id="UP000027821">
    <property type="component" value="Unassembled WGS sequence"/>
</dbReference>
<reference evidence="1 2" key="1">
    <citation type="submission" date="2014-04" db="EMBL/GenBank/DDBJ databases">
        <title>Characterization and application of a salt tolerant electro-active bacterium.</title>
        <authorList>
            <person name="Yang L."/>
            <person name="Wei S."/>
            <person name="Tay Q.X.M."/>
        </authorList>
    </citation>
    <scope>NUCLEOTIDE SEQUENCE [LARGE SCALE GENOMIC DNA]</scope>
    <source>
        <strain evidence="1 2">LY1</strain>
    </source>
</reference>
<sequence>MGDIFKHFIITKINLGYYEKGNKLGWSPDQWLKYRVDVFIKMCLPSVLNQSCKNFVWIVYLDKRTPESIRSKLKAIQEFHGFVRFHYRRGSFEDIGKHFLSDFQNLIEIRTGYIISTRLDSDDMIHRDFVLQIQSCFKKQVHLAINFNYGGTYLMGRGAFGTAIHKNNPFISLIEEIQNGMIKSVFYKKHMDYSNDPDKLEIYSRYPMWCMTVHKLNISTGFFGRAWLFKNIDMYDAFGFLKKDEASFLLKIRLNISFMRRKSRKVIPFITHNIIRKFR</sequence>
<organism evidence="1 2">
    <name type="scientific">Anditalea andensis</name>
    <dbReference type="NCBI Taxonomy" id="1048983"/>
    <lineage>
        <taxon>Bacteria</taxon>
        <taxon>Pseudomonadati</taxon>
        <taxon>Bacteroidota</taxon>
        <taxon>Cytophagia</taxon>
        <taxon>Cytophagales</taxon>
        <taxon>Cytophagaceae</taxon>
        <taxon>Anditalea</taxon>
    </lineage>
</organism>
<evidence type="ECO:0000313" key="2">
    <source>
        <dbReference type="Proteomes" id="UP000027821"/>
    </source>
</evidence>
<evidence type="ECO:0000313" key="1">
    <source>
        <dbReference type="EMBL" id="KEO74611.1"/>
    </source>
</evidence>
<dbReference type="Gene3D" id="3.90.550.10">
    <property type="entry name" value="Spore Coat Polysaccharide Biosynthesis Protein SpsA, Chain A"/>
    <property type="match status" value="1"/>
</dbReference>
<dbReference type="InterPro" id="IPR021466">
    <property type="entry name" value="Put_rhamnosyl_transferase"/>
</dbReference>
<dbReference type="OrthoDB" id="9771846at2"/>
<dbReference type="AlphaFoldDB" id="A0A074KXD2"/>
<comment type="caution">
    <text evidence="1">The sequence shown here is derived from an EMBL/GenBank/DDBJ whole genome shotgun (WGS) entry which is preliminary data.</text>
</comment>
<keyword evidence="2" id="KW-1185">Reference proteome</keyword>
<protein>
    <submittedName>
        <fullName evidence="1">Uncharacterized protein</fullName>
    </submittedName>
</protein>
<dbReference type="EMBL" id="JMIH01000014">
    <property type="protein sequence ID" value="KEO74611.1"/>
    <property type="molecule type" value="Genomic_DNA"/>
</dbReference>
<dbReference type="eggNOG" id="COG1216">
    <property type="taxonomic scope" value="Bacteria"/>
</dbReference>
<dbReference type="InterPro" id="IPR029044">
    <property type="entry name" value="Nucleotide-diphossugar_trans"/>
</dbReference>
<dbReference type="RefSeq" id="WP_051719805.1">
    <property type="nucleotide sequence ID" value="NZ_JMIH01000014.1"/>
</dbReference>
<gene>
    <name evidence="1" type="ORF">EL17_02750</name>
</gene>
<dbReference type="STRING" id="1048983.EL17_02750"/>
<name>A0A074KXD2_9BACT</name>
<dbReference type="Pfam" id="PF11316">
    <property type="entry name" value="Rhamno_transf"/>
    <property type="match status" value="1"/>
</dbReference>
<dbReference type="SUPFAM" id="SSF53448">
    <property type="entry name" value="Nucleotide-diphospho-sugar transferases"/>
    <property type="match status" value="1"/>
</dbReference>
<accession>A0A074KXD2</accession>